<dbReference type="InterPro" id="IPR003675">
    <property type="entry name" value="Rce1/LyrA-like_dom"/>
</dbReference>
<protein>
    <recommendedName>
        <fullName evidence="2">CAAX prenyl protease 2/Lysostaphin resistance protein A-like domain-containing protein</fullName>
    </recommendedName>
</protein>
<evidence type="ECO:0000256" key="1">
    <source>
        <dbReference type="SAM" id="MobiDB-lite"/>
    </source>
</evidence>
<feature type="compositionally biased region" description="Basic residues" evidence="1">
    <location>
        <begin position="673"/>
        <end position="683"/>
    </location>
</feature>
<feature type="compositionally biased region" description="Low complexity" evidence="1">
    <location>
        <begin position="140"/>
        <end position="149"/>
    </location>
</feature>
<dbReference type="EMBL" id="CAACVS010000037">
    <property type="protein sequence ID" value="VEU34700.1"/>
    <property type="molecule type" value="Genomic_DNA"/>
</dbReference>
<reference evidence="3 4" key="1">
    <citation type="submission" date="2019-01" db="EMBL/GenBank/DDBJ databases">
        <authorList>
            <person name="Ferrante I. M."/>
        </authorList>
    </citation>
    <scope>NUCLEOTIDE SEQUENCE [LARGE SCALE GENOMIC DNA]</scope>
    <source>
        <strain evidence="3 4">B856</strain>
    </source>
</reference>
<feature type="region of interest" description="Disordered" evidence="1">
    <location>
        <begin position="673"/>
        <end position="693"/>
    </location>
</feature>
<organism evidence="3 4">
    <name type="scientific">Pseudo-nitzschia multistriata</name>
    <dbReference type="NCBI Taxonomy" id="183589"/>
    <lineage>
        <taxon>Eukaryota</taxon>
        <taxon>Sar</taxon>
        <taxon>Stramenopiles</taxon>
        <taxon>Ochrophyta</taxon>
        <taxon>Bacillariophyta</taxon>
        <taxon>Bacillariophyceae</taxon>
        <taxon>Bacillariophycidae</taxon>
        <taxon>Bacillariales</taxon>
        <taxon>Bacillariaceae</taxon>
        <taxon>Pseudo-nitzschia</taxon>
    </lineage>
</organism>
<gene>
    <name evidence="3" type="ORF">PSNMU_V1.4_AUG-EV-PASAV3_0014280</name>
</gene>
<accession>A0A448YY77</accession>
<evidence type="ECO:0000313" key="4">
    <source>
        <dbReference type="Proteomes" id="UP000291116"/>
    </source>
</evidence>
<dbReference type="Pfam" id="PF02517">
    <property type="entry name" value="Rce1-like"/>
    <property type="match status" value="1"/>
</dbReference>
<sequence length="904" mass="95275">MRVPVPKRNPQPGTDRSGLPAAATAARMAVAVSLLFFSGRSGLCRAFVAETIPRVPPQQPSARTRTTATTAAATTATTMLRRGTAVVHRRGHSSFQPRVILSASTHTTKRSPLRAPGLHAHSDDGSFLDGPPSSEPTPQSPSSSSSSLSEIQRPTAAEFFAFAGVDIDPSTFCFERWGGGGNVKRETEGGGSGDRRPPPPMVYSAVGFPGGATGKAAARLRICWTTMAPPTAGEEPEARGGPDDAIARALLAFEEHPIERCWLESERTGGRIVPKTIRSPGDLAEHFSASVDRACGGGRPAVGSERVLVPYRQSNDATNANAAADHHDWCCVDPGAIDPSSLRTRSFYQWDGSVVDFFSAVRSRGDRSDGGGEETATIWWRTVSPESAAVAAAAAADDDDDDDDAVDAFDDPFGTRTSEFRSACSDPYSGVVSFFATDEVFSEFRRFSGGERTNSATAASVLRDAAMRGRSLANAIRERSSGEGWAFVFRRGPGDAVSHTTEQRPLRPSSPVRGSGSIGRFLVGAAVLAGSVCALALLFSGIGGALPGNTRCVGTSALRGFAYGGMVGLASHSGAYLRSLAVALCATALLSAAVQRLSDHRRRGSDNGASVLLPIDSAWVDYGTTLSVGLSAVTEMMLAAPDYALLLLAKVPVVDFLDALSVAVARVADQRPFRSRRKDHHRQPQPLVPRKPPGRRIKYLADRIAAWALPEASVFSPEDVPPTPTPSSPETAVARNRHRFAAAKRVFSGVLVAPIREELVFRFAFDRVWHAVASKGAGVATDSSLPLSPWVLANSLLFGGMHASSWLPVRREHVVLLGTRENDASGARSVGEGYDAAQNLLGALLHASTAFVASVCLLNPLYRERGLPASIGAHAAVNGLGGLLSLLPGGNHSNSGEAGSPQQS</sequence>
<dbReference type="GO" id="GO:0080120">
    <property type="term" value="P:CAAX-box protein maturation"/>
    <property type="evidence" value="ECO:0007669"/>
    <property type="project" value="UniProtKB-ARBA"/>
</dbReference>
<evidence type="ECO:0000259" key="2">
    <source>
        <dbReference type="Pfam" id="PF02517"/>
    </source>
</evidence>
<proteinExistence type="predicted"/>
<dbReference type="Proteomes" id="UP000291116">
    <property type="component" value="Unassembled WGS sequence"/>
</dbReference>
<name>A0A448YY77_9STRA</name>
<feature type="compositionally biased region" description="Basic and acidic residues" evidence="1">
    <location>
        <begin position="183"/>
        <end position="197"/>
    </location>
</feature>
<dbReference type="AlphaFoldDB" id="A0A448YY77"/>
<evidence type="ECO:0000313" key="3">
    <source>
        <dbReference type="EMBL" id="VEU34700.1"/>
    </source>
</evidence>
<feature type="domain" description="CAAX prenyl protease 2/Lysostaphin resistance protein A-like" evidence="2">
    <location>
        <begin position="746"/>
        <end position="879"/>
    </location>
</feature>
<dbReference type="GO" id="GO:0004175">
    <property type="term" value="F:endopeptidase activity"/>
    <property type="evidence" value="ECO:0007669"/>
    <property type="project" value="UniProtKB-ARBA"/>
</dbReference>
<keyword evidence="4" id="KW-1185">Reference proteome</keyword>
<dbReference type="OrthoDB" id="56937at2759"/>
<feature type="region of interest" description="Disordered" evidence="1">
    <location>
        <begin position="177"/>
        <end position="199"/>
    </location>
</feature>
<feature type="region of interest" description="Disordered" evidence="1">
    <location>
        <begin position="87"/>
        <end position="151"/>
    </location>
</feature>